<gene>
    <name evidence="2" type="ORF">NX794_05020</name>
</gene>
<keyword evidence="3" id="KW-1185">Reference proteome</keyword>
<evidence type="ECO:0000256" key="1">
    <source>
        <dbReference type="SAM" id="MobiDB-lite"/>
    </source>
</evidence>
<protein>
    <submittedName>
        <fullName evidence="2">Uncharacterized protein</fullName>
    </submittedName>
</protein>
<comment type="caution">
    <text evidence="2">The sequence shown here is derived from an EMBL/GenBank/DDBJ whole genome shotgun (WGS) entry which is preliminary data.</text>
</comment>
<reference evidence="2 3" key="1">
    <citation type="submission" date="2022-08" db="EMBL/GenBank/DDBJ databases">
        <authorList>
            <person name="Somphong A."/>
            <person name="Phongsopitanun W."/>
        </authorList>
    </citation>
    <scope>NUCLEOTIDE SEQUENCE [LARGE SCALE GENOMIC DNA]</scope>
    <source>
        <strain evidence="2 3">LP11</strain>
    </source>
</reference>
<feature type="compositionally biased region" description="Pro residues" evidence="1">
    <location>
        <begin position="31"/>
        <end position="44"/>
    </location>
</feature>
<name>A0ABT2AWG3_9ACTN</name>
<evidence type="ECO:0000313" key="2">
    <source>
        <dbReference type="EMBL" id="MCS0600595.1"/>
    </source>
</evidence>
<dbReference type="RefSeq" id="WP_258776926.1">
    <property type="nucleotide sequence ID" value="NZ_JANUGP010000002.1"/>
</dbReference>
<accession>A0ABT2AWG3</accession>
<feature type="region of interest" description="Disordered" evidence="1">
    <location>
        <begin position="31"/>
        <end position="60"/>
    </location>
</feature>
<dbReference type="Proteomes" id="UP001205612">
    <property type="component" value="Unassembled WGS sequence"/>
</dbReference>
<dbReference type="EMBL" id="JANUGP010000002">
    <property type="protein sequence ID" value="MCS0600595.1"/>
    <property type="molecule type" value="Genomic_DNA"/>
</dbReference>
<organism evidence="2 3">
    <name type="scientific">Streptomyces pyxinicus</name>
    <dbReference type="NCBI Taxonomy" id="2970331"/>
    <lineage>
        <taxon>Bacteria</taxon>
        <taxon>Bacillati</taxon>
        <taxon>Actinomycetota</taxon>
        <taxon>Actinomycetes</taxon>
        <taxon>Kitasatosporales</taxon>
        <taxon>Streptomycetaceae</taxon>
        <taxon>Streptomyces</taxon>
    </lineage>
</organism>
<proteinExistence type="predicted"/>
<evidence type="ECO:0000313" key="3">
    <source>
        <dbReference type="Proteomes" id="UP001205612"/>
    </source>
</evidence>
<sequence length="78" mass="8533">MITKVSHQVTGRGPADITLALSVSAHLHPQIPAPRAPERVPSPVPEMMGLRVSPARPHRRRVPLKRLNTMRTLSTMGA</sequence>